<sequence>MSGARELSDDSNHGSHEQVIEIKALLKMLVESQAKLAETQANTQQQIIEILNRSNNSAANNHNQQGTALIIRSV</sequence>
<feature type="non-terminal residue" evidence="1">
    <location>
        <position position="74"/>
    </location>
</feature>
<keyword evidence="2" id="KW-1185">Reference proteome</keyword>
<name>A0AAD4SKP3_9MAGN</name>
<gene>
    <name evidence="1" type="ORF">MKW98_029347</name>
</gene>
<organism evidence="1 2">
    <name type="scientific">Papaver atlanticum</name>
    <dbReference type="NCBI Taxonomy" id="357466"/>
    <lineage>
        <taxon>Eukaryota</taxon>
        <taxon>Viridiplantae</taxon>
        <taxon>Streptophyta</taxon>
        <taxon>Embryophyta</taxon>
        <taxon>Tracheophyta</taxon>
        <taxon>Spermatophyta</taxon>
        <taxon>Magnoliopsida</taxon>
        <taxon>Ranunculales</taxon>
        <taxon>Papaveraceae</taxon>
        <taxon>Papaveroideae</taxon>
        <taxon>Papaver</taxon>
    </lineage>
</organism>
<reference evidence="1" key="1">
    <citation type="submission" date="2022-04" db="EMBL/GenBank/DDBJ databases">
        <title>A functionally conserved STORR gene fusion in Papaver species that diverged 16.8 million years ago.</title>
        <authorList>
            <person name="Catania T."/>
        </authorList>
    </citation>
    <scope>NUCLEOTIDE SEQUENCE</scope>
    <source>
        <strain evidence="1">S-188037</strain>
    </source>
</reference>
<dbReference type="EMBL" id="JAJJMB010010439">
    <property type="protein sequence ID" value="KAI3908797.1"/>
    <property type="molecule type" value="Genomic_DNA"/>
</dbReference>
<evidence type="ECO:0000313" key="1">
    <source>
        <dbReference type="EMBL" id="KAI3908797.1"/>
    </source>
</evidence>
<proteinExistence type="predicted"/>
<protein>
    <submittedName>
        <fullName evidence="1">Uncharacterized protein</fullName>
    </submittedName>
</protein>
<dbReference type="Proteomes" id="UP001202328">
    <property type="component" value="Unassembled WGS sequence"/>
</dbReference>
<comment type="caution">
    <text evidence="1">The sequence shown here is derived from an EMBL/GenBank/DDBJ whole genome shotgun (WGS) entry which is preliminary data.</text>
</comment>
<dbReference type="AlphaFoldDB" id="A0AAD4SKP3"/>
<evidence type="ECO:0000313" key="2">
    <source>
        <dbReference type="Proteomes" id="UP001202328"/>
    </source>
</evidence>
<accession>A0AAD4SKP3</accession>